<protein>
    <submittedName>
        <fullName evidence="1">Uncharacterized protein</fullName>
    </submittedName>
</protein>
<evidence type="ECO:0000313" key="2">
    <source>
        <dbReference type="Proteomes" id="UP000307440"/>
    </source>
</evidence>
<evidence type="ECO:0000313" key="1">
    <source>
        <dbReference type="EMBL" id="TFK24753.1"/>
    </source>
</evidence>
<dbReference type="OrthoDB" id="296793at2759"/>
<dbReference type="Proteomes" id="UP000307440">
    <property type="component" value="Unassembled WGS sequence"/>
</dbReference>
<dbReference type="AlphaFoldDB" id="A0A5C3KY26"/>
<dbReference type="EMBL" id="ML210195">
    <property type="protein sequence ID" value="TFK24753.1"/>
    <property type="molecule type" value="Genomic_DNA"/>
</dbReference>
<proteinExistence type="predicted"/>
<reference evidence="1 2" key="1">
    <citation type="journal article" date="2019" name="Nat. Ecol. Evol.">
        <title>Megaphylogeny resolves global patterns of mushroom evolution.</title>
        <authorList>
            <person name="Varga T."/>
            <person name="Krizsan K."/>
            <person name="Foldi C."/>
            <person name="Dima B."/>
            <person name="Sanchez-Garcia M."/>
            <person name="Sanchez-Ramirez S."/>
            <person name="Szollosi G.J."/>
            <person name="Szarkandi J.G."/>
            <person name="Papp V."/>
            <person name="Albert L."/>
            <person name="Andreopoulos W."/>
            <person name="Angelini C."/>
            <person name="Antonin V."/>
            <person name="Barry K.W."/>
            <person name="Bougher N.L."/>
            <person name="Buchanan P."/>
            <person name="Buyck B."/>
            <person name="Bense V."/>
            <person name="Catcheside P."/>
            <person name="Chovatia M."/>
            <person name="Cooper J."/>
            <person name="Damon W."/>
            <person name="Desjardin D."/>
            <person name="Finy P."/>
            <person name="Geml J."/>
            <person name="Haridas S."/>
            <person name="Hughes K."/>
            <person name="Justo A."/>
            <person name="Karasinski D."/>
            <person name="Kautmanova I."/>
            <person name="Kiss B."/>
            <person name="Kocsube S."/>
            <person name="Kotiranta H."/>
            <person name="LaButti K.M."/>
            <person name="Lechner B.E."/>
            <person name="Liimatainen K."/>
            <person name="Lipzen A."/>
            <person name="Lukacs Z."/>
            <person name="Mihaltcheva S."/>
            <person name="Morgado L.N."/>
            <person name="Niskanen T."/>
            <person name="Noordeloos M.E."/>
            <person name="Ohm R.A."/>
            <person name="Ortiz-Santana B."/>
            <person name="Ovrebo C."/>
            <person name="Racz N."/>
            <person name="Riley R."/>
            <person name="Savchenko A."/>
            <person name="Shiryaev A."/>
            <person name="Soop K."/>
            <person name="Spirin V."/>
            <person name="Szebenyi C."/>
            <person name="Tomsovsky M."/>
            <person name="Tulloss R.E."/>
            <person name="Uehling J."/>
            <person name="Grigoriev I.V."/>
            <person name="Vagvolgyi C."/>
            <person name="Papp T."/>
            <person name="Martin F.M."/>
            <person name="Miettinen O."/>
            <person name="Hibbett D.S."/>
            <person name="Nagy L.G."/>
        </authorList>
    </citation>
    <scope>NUCLEOTIDE SEQUENCE [LARGE SCALE GENOMIC DNA]</scope>
    <source>
        <strain evidence="1 2">CBS 121175</strain>
    </source>
</reference>
<keyword evidence="2" id="KW-1185">Reference proteome</keyword>
<organism evidence="1 2">
    <name type="scientific">Coprinopsis marcescibilis</name>
    <name type="common">Agaric fungus</name>
    <name type="synonym">Psathyrella marcescibilis</name>
    <dbReference type="NCBI Taxonomy" id="230819"/>
    <lineage>
        <taxon>Eukaryota</taxon>
        <taxon>Fungi</taxon>
        <taxon>Dikarya</taxon>
        <taxon>Basidiomycota</taxon>
        <taxon>Agaricomycotina</taxon>
        <taxon>Agaricomycetes</taxon>
        <taxon>Agaricomycetidae</taxon>
        <taxon>Agaricales</taxon>
        <taxon>Agaricineae</taxon>
        <taxon>Psathyrellaceae</taxon>
        <taxon>Coprinopsis</taxon>
    </lineage>
</organism>
<gene>
    <name evidence="1" type="ORF">FA15DRAFT_669217</name>
</gene>
<accession>A0A5C3KY26</accession>
<sequence>MRLLFWAGGCLVAIVGDGFVLINRPVAHSQESFQGECIFSTFDSDPQGTPLLGELEQSARSYPDGPSSLLAESHAHYFTSRKALLLQ</sequence>
<name>A0A5C3KY26_COPMA</name>